<feature type="compositionally biased region" description="Low complexity" evidence="1">
    <location>
        <begin position="1079"/>
        <end position="1106"/>
    </location>
</feature>
<organism evidence="3 4">
    <name type="scientific">Segnochrobactrum spirostomi</name>
    <dbReference type="NCBI Taxonomy" id="2608987"/>
    <lineage>
        <taxon>Bacteria</taxon>
        <taxon>Pseudomonadati</taxon>
        <taxon>Pseudomonadota</taxon>
        <taxon>Alphaproteobacteria</taxon>
        <taxon>Hyphomicrobiales</taxon>
        <taxon>Segnochrobactraceae</taxon>
        <taxon>Segnochrobactrum</taxon>
    </lineage>
</organism>
<dbReference type="AlphaFoldDB" id="A0A6A7Y3A0"/>
<dbReference type="EMBL" id="VWNA01000001">
    <property type="protein sequence ID" value="MQT13236.1"/>
    <property type="molecule type" value="Genomic_DNA"/>
</dbReference>
<evidence type="ECO:0000259" key="2">
    <source>
        <dbReference type="Pfam" id="PF05170"/>
    </source>
</evidence>
<feature type="compositionally biased region" description="Low complexity" evidence="1">
    <location>
        <begin position="127"/>
        <end position="152"/>
    </location>
</feature>
<dbReference type="InterPro" id="IPR007844">
    <property type="entry name" value="AsmA"/>
</dbReference>
<keyword evidence="4" id="KW-1185">Reference proteome</keyword>
<dbReference type="Pfam" id="PF05170">
    <property type="entry name" value="AsmA"/>
    <property type="match status" value="3"/>
</dbReference>
<dbReference type="InterPro" id="IPR052894">
    <property type="entry name" value="AsmA-related"/>
</dbReference>
<evidence type="ECO:0000313" key="4">
    <source>
        <dbReference type="Proteomes" id="UP000332515"/>
    </source>
</evidence>
<dbReference type="Proteomes" id="UP000332515">
    <property type="component" value="Unassembled WGS sequence"/>
</dbReference>
<dbReference type="RefSeq" id="WP_153481330.1">
    <property type="nucleotide sequence ID" value="NZ_VWNA01000001.1"/>
</dbReference>
<dbReference type="GO" id="GO:0090313">
    <property type="term" value="P:regulation of protein targeting to membrane"/>
    <property type="evidence" value="ECO:0007669"/>
    <property type="project" value="TreeGrafter"/>
</dbReference>
<name>A0A6A7Y3A0_9HYPH</name>
<evidence type="ECO:0000256" key="1">
    <source>
        <dbReference type="SAM" id="MobiDB-lite"/>
    </source>
</evidence>
<feature type="region of interest" description="Disordered" evidence="1">
    <location>
        <begin position="1075"/>
        <end position="1106"/>
    </location>
</feature>
<protein>
    <submittedName>
        <fullName evidence="3">AsmA family protein</fullName>
    </submittedName>
</protein>
<dbReference type="PANTHER" id="PTHR30441">
    <property type="entry name" value="DUF748 DOMAIN-CONTAINING PROTEIN"/>
    <property type="match status" value="1"/>
</dbReference>
<feature type="domain" description="AsmA" evidence="2">
    <location>
        <begin position="2"/>
        <end position="234"/>
    </location>
</feature>
<feature type="domain" description="AsmA" evidence="2">
    <location>
        <begin position="654"/>
        <end position="944"/>
    </location>
</feature>
<gene>
    <name evidence="3" type="ORF">F0357_11395</name>
</gene>
<feature type="domain" description="AsmA" evidence="2">
    <location>
        <begin position="342"/>
        <end position="561"/>
    </location>
</feature>
<dbReference type="PANTHER" id="PTHR30441:SF4">
    <property type="entry name" value="PROTEIN ASMA"/>
    <property type="match status" value="1"/>
</dbReference>
<feature type="region of interest" description="Disordered" evidence="1">
    <location>
        <begin position="123"/>
        <end position="169"/>
    </location>
</feature>
<dbReference type="GO" id="GO:0005886">
    <property type="term" value="C:plasma membrane"/>
    <property type="evidence" value="ECO:0007669"/>
    <property type="project" value="TreeGrafter"/>
</dbReference>
<evidence type="ECO:0000313" key="3">
    <source>
        <dbReference type="EMBL" id="MQT13236.1"/>
    </source>
</evidence>
<sequence length="1118" mass="110633">MRKLAIVLGIAIVAIVAVLFALPMFIPAETVRKELAAQLSQAAGRPVTIDGDVSISVLPTVRFSARGIEIPGMGGGENAFSLESVSFGLSPFALIGGKVVLDGVTLGGPKVLVEVAPDGSTNWTPHSTAAATPAAAPAASPGATAGAPAASGDQVGTLIGETADEPPAPAESPLAILDRLRLGTIRIVDGTLIYRDRASGRESRLDAVNLDLDVPGSSGLLDARGSFDWQGLATKLELGAGRPADPAKIAAIPVQLHLTSDAFDIAAKGTALPVGGSFDGTLTANGSSLAAIADRLGVALPAGKAFAERYSAEVTAKVAPTTIDVPRFAVTATGLDASGGAKVVLGGARPALGLRLAIAKLDLDALRGPAGAQPAKSAATNAAKTAPAASAPAAADAGGAKLPKAKPGAAAPAAPAVAAGDAIDFSPLGLVDANVALTAKSISAGPATITDLATDITLADRVLQASVKRLAMAGASASGAITVDARQPAAAMAGSVKASGIDLAKMAALAGVSQPLAGRAGLDISFTTRGATVAAIAGALDGKGSLSLADGSVGGLGLASSFGGDKSADQITDIALTAQFASLANPVALNGGLTWRGERFTLSGSVAPRALIAGTAGAVAIKASSSRVTFGFDGSASPKGIGSGRVQVATPSLRNLLAWIGRPLSGGGGLQQFSFDGPVTLAADSVAFDKANIVLDGSRGVATGKVAYGGAKPSINAGLALSVLDLRPYLQSAGVAPAKPGAPAAVGQPAAAPAPAPAAGGWSTSPLGFDGLKAADAALNVRADQILLDSLKIGQTTLAATLKDGVLKANLSPMTLYGGSGTGALTINGAAAVPTVDASFALKNLAARAFLTDAIGFTRIEGTAALDFAVSTSGKSELDLVSRLGGKGSIGFTNGAILGIDIPQIVTALNNGILEGWQAGTGKTAFSALTGTFTIANGILTNSDLAMAGPLFRLTGAGRVDLPRRTLSYRVDPKVVASLETQDAQGANLAGFNVPVIIEGPWAKPRIYPDIKGILQDPAGALKQLKALGGGLSKLGKPGAAAQGGAAAAPGNAPLVDQNGKINKQRAVEEAIKLLGGKTQPTQPAQPQATQPQAQQPQQAAPSTADQATQLLNQLLRN</sequence>
<accession>A0A6A7Y3A0</accession>
<reference evidence="3 4" key="1">
    <citation type="submission" date="2019-09" db="EMBL/GenBank/DDBJ databases">
        <title>Segnochrobactrum spirostomi gen. nov., sp. nov., isolated from the ciliate Spirostomum cf. yagiui and description of a novel family, Segnochrobactraceae fam. nov. within the order Rhizobiales of the class Alphaproteobacteria.</title>
        <authorList>
            <person name="Akter S."/>
            <person name="Shazib S.U.A."/>
            <person name="Shin M.K."/>
        </authorList>
    </citation>
    <scope>NUCLEOTIDE SEQUENCE [LARGE SCALE GENOMIC DNA]</scope>
    <source>
        <strain evidence="3 4">Sp-1</strain>
    </source>
</reference>
<proteinExistence type="predicted"/>
<comment type="caution">
    <text evidence="3">The sequence shown here is derived from an EMBL/GenBank/DDBJ whole genome shotgun (WGS) entry which is preliminary data.</text>
</comment>